<keyword evidence="2 6" id="KW-0812">Transmembrane</keyword>
<dbReference type="PANTHER" id="PTHR34741:SF1">
    <property type="entry name" value="PGG DOMAIN-CONTAINING PROTEIN"/>
    <property type="match status" value="1"/>
</dbReference>
<feature type="signal peptide" evidence="7">
    <location>
        <begin position="1"/>
        <end position="22"/>
    </location>
</feature>
<organism evidence="8 9">
    <name type="scientific">Coffea arabica</name>
    <name type="common">Arabian coffee</name>
    <dbReference type="NCBI Taxonomy" id="13443"/>
    <lineage>
        <taxon>Eukaryota</taxon>
        <taxon>Viridiplantae</taxon>
        <taxon>Streptophyta</taxon>
        <taxon>Embryophyta</taxon>
        <taxon>Tracheophyta</taxon>
        <taxon>Spermatophyta</taxon>
        <taxon>Magnoliopsida</taxon>
        <taxon>eudicotyledons</taxon>
        <taxon>Gunneridae</taxon>
        <taxon>Pentapetalae</taxon>
        <taxon>asterids</taxon>
        <taxon>lamiids</taxon>
        <taxon>Gentianales</taxon>
        <taxon>Rubiaceae</taxon>
        <taxon>Ixoroideae</taxon>
        <taxon>Gardenieae complex</taxon>
        <taxon>Bertiereae - Coffeeae clade</taxon>
        <taxon>Coffeeae</taxon>
        <taxon>Coffea</taxon>
    </lineage>
</organism>
<feature type="transmembrane region" description="Helical" evidence="6">
    <location>
        <begin position="105"/>
        <end position="125"/>
    </location>
</feature>
<keyword evidence="8" id="KW-1185">Reference proteome</keyword>
<reference evidence="9" key="1">
    <citation type="submission" date="2025-08" db="UniProtKB">
        <authorList>
            <consortium name="RefSeq"/>
        </authorList>
    </citation>
    <scope>IDENTIFICATION</scope>
    <source>
        <tissue evidence="9">Leaves</tissue>
    </source>
</reference>
<gene>
    <name evidence="9" type="primary">LOC140014537</name>
</gene>
<evidence type="ECO:0000256" key="4">
    <source>
        <dbReference type="ARBA" id="ARBA00023136"/>
    </source>
</evidence>
<protein>
    <submittedName>
        <fullName evidence="9">Uncharacterized protein</fullName>
    </submittedName>
</protein>
<evidence type="ECO:0000256" key="2">
    <source>
        <dbReference type="ARBA" id="ARBA00022692"/>
    </source>
</evidence>
<feature type="chain" id="PRO_5046096876" evidence="7">
    <location>
        <begin position="23"/>
        <end position="186"/>
    </location>
</feature>
<name>A0ABM4VQ15_COFAR</name>
<dbReference type="SUPFAM" id="SSF81345">
    <property type="entry name" value="ABC transporter involved in vitamin B12 uptake, BtuC"/>
    <property type="match status" value="1"/>
</dbReference>
<feature type="compositionally biased region" description="Basic and acidic residues" evidence="5">
    <location>
        <begin position="31"/>
        <end position="42"/>
    </location>
</feature>
<proteinExistence type="predicted"/>
<comment type="subcellular location">
    <subcellularLocation>
        <location evidence="1">Membrane</location>
        <topology evidence="1">Multi-pass membrane protein</topology>
    </subcellularLocation>
</comment>
<feature type="transmembrane region" description="Helical" evidence="6">
    <location>
        <begin position="137"/>
        <end position="156"/>
    </location>
</feature>
<dbReference type="RefSeq" id="XP_071921607.1">
    <property type="nucleotide sequence ID" value="XM_072065506.1"/>
</dbReference>
<keyword evidence="4 6" id="KW-0472">Membrane</keyword>
<keyword evidence="3 6" id="KW-1133">Transmembrane helix</keyword>
<accession>A0ABM4VQ15</accession>
<evidence type="ECO:0000256" key="7">
    <source>
        <dbReference type="SAM" id="SignalP"/>
    </source>
</evidence>
<feature type="transmembrane region" description="Helical" evidence="6">
    <location>
        <begin position="162"/>
        <end position="182"/>
    </location>
</feature>
<sequence>MWGKFRLVAVRFFFTLIELAKELPLWRKDRSTPSELPTDRLELPGTISSETEQQPDNNDHDRRIQIDNVMNMQWALLVIGACFAAIGVVLQALQIRATLPAAASFPWLCVAFEMAFLAMLVSAYIRRHYPRSSCVMEHVAVFFCAVALLLAIRMTLDPPLKQMSVALFFIGFTIIILANCSLRDWV</sequence>
<evidence type="ECO:0000313" key="8">
    <source>
        <dbReference type="Proteomes" id="UP001652660"/>
    </source>
</evidence>
<dbReference type="GeneID" id="140014537"/>
<evidence type="ECO:0000256" key="5">
    <source>
        <dbReference type="SAM" id="MobiDB-lite"/>
    </source>
</evidence>
<keyword evidence="7" id="KW-0732">Signal</keyword>
<dbReference type="Proteomes" id="UP001652660">
    <property type="component" value="Chromosome 9e"/>
</dbReference>
<evidence type="ECO:0000256" key="1">
    <source>
        <dbReference type="ARBA" id="ARBA00004141"/>
    </source>
</evidence>
<feature type="compositionally biased region" description="Polar residues" evidence="5">
    <location>
        <begin position="46"/>
        <end position="56"/>
    </location>
</feature>
<feature type="region of interest" description="Disordered" evidence="5">
    <location>
        <begin position="31"/>
        <end position="60"/>
    </location>
</feature>
<evidence type="ECO:0000313" key="9">
    <source>
        <dbReference type="RefSeq" id="XP_071921607.1"/>
    </source>
</evidence>
<dbReference type="InterPro" id="IPR037294">
    <property type="entry name" value="ABC_BtuC-like"/>
</dbReference>
<evidence type="ECO:0000256" key="3">
    <source>
        <dbReference type="ARBA" id="ARBA00022989"/>
    </source>
</evidence>
<evidence type="ECO:0000256" key="6">
    <source>
        <dbReference type="SAM" id="Phobius"/>
    </source>
</evidence>
<feature type="transmembrane region" description="Helical" evidence="6">
    <location>
        <begin position="72"/>
        <end position="93"/>
    </location>
</feature>
<dbReference type="PANTHER" id="PTHR34741">
    <property type="entry name" value="IMAP FAMILY MEMBER 1, PUTATIVE-RELATED"/>
    <property type="match status" value="1"/>
</dbReference>